<name>A0A6A5ZLZ1_9PLEO</name>
<evidence type="ECO:0000256" key="1">
    <source>
        <dbReference type="SAM" id="SignalP"/>
    </source>
</evidence>
<sequence length="379" mass="43053">MANIAITNLMLVFAFLATTFAFPTLNEYSVKHAAQSPSWTQVQGASTTLPRPKYYTETPRPKAPLLIGHPGWWNRIAWSDCEHIDDYHSMKCKIEGAGGDMWSKPGTCYRPLPGQITCEPPDGWKPSNGIDRKPYWQCDYNGDPVPDYRRIHTYGHCHVEGTHNPLIRAKGYMESKCEGKHENISCEPRDDQKNDYQKVLDYLDPDRQGQIHAIFPGLKAPNPFAPTEKELNYSYVAGKPRCFQTQTEVKNEPRMDQEAVRTAVQGYCSAERHKYGEKNSNIQFPRSNVDRVLHHNDGWTSKVYSNGMKYVQVSLRQTFGVLPECKGELYLETEVHCFRRIAKTSEKCAPPGHSGDGISIFDRCIVTEVDARYLSAAEV</sequence>
<proteinExistence type="predicted"/>
<dbReference type="EMBL" id="ML977313">
    <property type="protein sequence ID" value="KAF2120612.1"/>
    <property type="molecule type" value="Genomic_DNA"/>
</dbReference>
<keyword evidence="3" id="KW-1185">Reference proteome</keyword>
<dbReference type="OrthoDB" id="10660724at2759"/>
<dbReference type="AlphaFoldDB" id="A0A6A5ZLZ1"/>
<gene>
    <name evidence="2" type="ORF">BDV96DRAFT_683055</name>
</gene>
<accession>A0A6A5ZLZ1</accession>
<reference evidence="2" key="1">
    <citation type="journal article" date="2020" name="Stud. Mycol.">
        <title>101 Dothideomycetes genomes: a test case for predicting lifestyles and emergence of pathogens.</title>
        <authorList>
            <person name="Haridas S."/>
            <person name="Albert R."/>
            <person name="Binder M."/>
            <person name="Bloem J."/>
            <person name="Labutti K."/>
            <person name="Salamov A."/>
            <person name="Andreopoulos B."/>
            <person name="Baker S."/>
            <person name="Barry K."/>
            <person name="Bills G."/>
            <person name="Bluhm B."/>
            <person name="Cannon C."/>
            <person name="Castanera R."/>
            <person name="Culley D."/>
            <person name="Daum C."/>
            <person name="Ezra D."/>
            <person name="Gonzalez J."/>
            <person name="Henrissat B."/>
            <person name="Kuo A."/>
            <person name="Liang C."/>
            <person name="Lipzen A."/>
            <person name="Lutzoni F."/>
            <person name="Magnuson J."/>
            <person name="Mondo S."/>
            <person name="Nolan M."/>
            <person name="Ohm R."/>
            <person name="Pangilinan J."/>
            <person name="Park H.-J."/>
            <person name="Ramirez L."/>
            <person name="Alfaro M."/>
            <person name="Sun H."/>
            <person name="Tritt A."/>
            <person name="Yoshinaga Y."/>
            <person name="Zwiers L.-H."/>
            <person name="Turgeon B."/>
            <person name="Goodwin S."/>
            <person name="Spatafora J."/>
            <person name="Crous P."/>
            <person name="Grigoriev I."/>
        </authorList>
    </citation>
    <scope>NUCLEOTIDE SEQUENCE</scope>
    <source>
        <strain evidence="2">CBS 627.86</strain>
    </source>
</reference>
<keyword evidence="1" id="KW-0732">Signal</keyword>
<evidence type="ECO:0000313" key="3">
    <source>
        <dbReference type="Proteomes" id="UP000799770"/>
    </source>
</evidence>
<dbReference type="Proteomes" id="UP000799770">
    <property type="component" value="Unassembled WGS sequence"/>
</dbReference>
<protein>
    <submittedName>
        <fullName evidence="2">Uncharacterized protein</fullName>
    </submittedName>
</protein>
<feature type="chain" id="PRO_5025567822" evidence="1">
    <location>
        <begin position="22"/>
        <end position="379"/>
    </location>
</feature>
<organism evidence="2 3">
    <name type="scientific">Lophiotrema nucula</name>
    <dbReference type="NCBI Taxonomy" id="690887"/>
    <lineage>
        <taxon>Eukaryota</taxon>
        <taxon>Fungi</taxon>
        <taxon>Dikarya</taxon>
        <taxon>Ascomycota</taxon>
        <taxon>Pezizomycotina</taxon>
        <taxon>Dothideomycetes</taxon>
        <taxon>Pleosporomycetidae</taxon>
        <taxon>Pleosporales</taxon>
        <taxon>Lophiotremataceae</taxon>
        <taxon>Lophiotrema</taxon>
    </lineage>
</organism>
<feature type="signal peptide" evidence="1">
    <location>
        <begin position="1"/>
        <end position="21"/>
    </location>
</feature>
<evidence type="ECO:0000313" key="2">
    <source>
        <dbReference type="EMBL" id="KAF2120612.1"/>
    </source>
</evidence>